<keyword evidence="1" id="KW-1133">Transmembrane helix</keyword>
<evidence type="ECO:0000313" key="2">
    <source>
        <dbReference type="EMBL" id="QNA45567.1"/>
    </source>
</evidence>
<accession>A0A7G5XJB4</accession>
<keyword evidence="3" id="KW-1185">Reference proteome</keyword>
<proteinExistence type="predicted"/>
<feature type="transmembrane region" description="Helical" evidence="1">
    <location>
        <begin position="67"/>
        <end position="84"/>
    </location>
</feature>
<dbReference type="AlphaFoldDB" id="A0A7G5XJB4"/>
<sequence length="363" mass="41573">MKYLFSFLLFVHGLIHLMGFANGFGFSKLPALTKYISKPTGVLWLFAAMLFTAAAVYYLLKKENWPLFALAAVVISQLLIIWYWKDAKMGTAANFIILLVAVPALGEWQFNRMYKKEVQRMITQPINKSTSTIINEQVRLLPTAVQKWLQASGVINRPAIQRVYLQQRGEMKNKPDGKWIPFEAEQYFTTDPPSFSWKTKISPSDFLFINGKDKYEQGKGNMLIKAYGLFTIADSKGPQTDQGTLLRYLAETSWFPAAAISEYIKWEAIDDKTAKATMSYGGTTASGIFYFNANGDLEKFEADRYYINNKRSSLEKWQVTCIDHKTINGIRIPVKNNVTWKLKDGDFKWLELEITNIQFTFTP</sequence>
<evidence type="ECO:0000256" key="1">
    <source>
        <dbReference type="SAM" id="Phobius"/>
    </source>
</evidence>
<feature type="transmembrane region" description="Helical" evidence="1">
    <location>
        <begin position="42"/>
        <end position="60"/>
    </location>
</feature>
<dbReference type="Pfam" id="PF20181">
    <property type="entry name" value="DUF6544"/>
    <property type="match status" value="1"/>
</dbReference>
<name>A0A7G5XJB4_9BACT</name>
<dbReference type="KEGG" id="lacs:H4075_05015"/>
<reference evidence="3" key="1">
    <citation type="submission" date="2020-08" db="EMBL/GenBank/DDBJ databases">
        <title>Lacibacter sp. S13-6-6 genome sequencing.</title>
        <authorList>
            <person name="Jin L."/>
        </authorList>
    </citation>
    <scope>NUCLEOTIDE SEQUENCE [LARGE SCALE GENOMIC DNA]</scope>
    <source>
        <strain evidence="3">S13-6-6</strain>
    </source>
</reference>
<organism evidence="2 3">
    <name type="scientific">Lacibacter sediminis</name>
    <dbReference type="NCBI Taxonomy" id="2760713"/>
    <lineage>
        <taxon>Bacteria</taxon>
        <taxon>Pseudomonadati</taxon>
        <taxon>Bacteroidota</taxon>
        <taxon>Chitinophagia</taxon>
        <taxon>Chitinophagales</taxon>
        <taxon>Chitinophagaceae</taxon>
        <taxon>Lacibacter</taxon>
    </lineage>
</organism>
<evidence type="ECO:0000313" key="3">
    <source>
        <dbReference type="Proteomes" id="UP000515344"/>
    </source>
</evidence>
<keyword evidence="1" id="KW-0472">Membrane</keyword>
<keyword evidence="1" id="KW-0812">Transmembrane</keyword>
<gene>
    <name evidence="2" type="ORF">H4075_05015</name>
</gene>
<dbReference type="InterPro" id="IPR046674">
    <property type="entry name" value="DUF6544"/>
</dbReference>
<protein>
    <submittedName>
        <fullName evidence="2">Uncharacterized protein</fullName>
    </submittedName>
</protein>
<feature type="transmembrane region" description="Helical" evidence="1">
    <location>
        <begin position="90"/>
        <end position="110"/>
    </location>
</feature>
<dbReference type="RefSeq" id="WP_182804736.1">
    <property type="nucleotide sequence ID" value="NZ_CP060007.1"/>
</dbReference>
<dbReference type="EMBL" id="CP060007">
    <property type="protein sequence ID" value="QNA45567.1"/>
    <property type="molecule type" value="Genomic_DNA"/>
</dbReference>
<dbReference type="Proteomes" id="UP000515344">
    <property type="component" value="Chromosome"/>
</dbReference>